<dbReference type="NCBIfam" id="TIGR00506">
    <property type="entry name" value="ribB"/>
    <property type="match status" value="1"/>
</dbReference>
<evidence type="ECO:0000256" key="6">
    <source>
        <dbReference type="ARBA" id="ARBA00022842"/>
    </source>
</evidence>
<dbReference type="PANTHER" id="PTHR21327">
    <property type="entry name" value="GTP CYCLOHYDROLASE II-RELATED"/>
    <property type="match status" value="1"/>
</dbReference>
<comment type="pathway">
    <text evidence="3">Cofactor biosynthesis; riboflavin biosynthesis.</text>
</comment>
<sequence>MERFEKMPRESLHSIEEAVEDYRKGKIIIVVDDEERENEGDFVCAADKVTPEIINFMSKYGRGIICLALTNERADELELNFMVDRNTALHNTPFTVSIDAKSNTTTGISTFDRANTVLTAVDHGCKPEDLARPGHIFPLRSRDGGVLHRAGHTEASVDLARLAGVYPAGVLCEIMDEDGRMARLPKLKKIAKKYDLKIISIADMIKFRLRTE</sequence>
<dbReference type="GO" id="GO:0009231">
    <property type="term" value="P:riboflavin biosynthetic process"/>
    <property type="evidence" value="ECO:0007669"/>
    <property type="project" value="UniProtKB-UniPathway"/>
</dbReference>
<feature type="non-terminal residue" evidence="9">
    <location>
        <position position="212"/>
    </location>
</feature>
<dbReference type="AlphaFoldDB" id="X0V4E6"/>
<evidence type="ECO:0000256" key="7">
    <source>
        <dbReference type="ARBA" id="ARBA00023211"/>
    </source>
</evidence>
<dbReference type="GO" id="GO:0005829">
    <property type="term" value="C:cytosol"/>
    <property type="evidence" value="ECO:0007669"/>
    <property type="project" value="TreeGrafter"/>
</dbReference>
<reference evidence="9" key="1">
    <citation type="journal article" date="2014" name="Front. Microbiol.">
        <title>High frequency of phylogenetically diverse reductive dehalogenase-homologous genes in deep subseafloor sedimentary metagenomes.</title>
        <authorList>
            <person name="Kawai M."/>
            <person name="Futagami T."/>
            <person name="Toyoda A."/>
            <person name="Takaki Y."/>
            <person name="Nishi S."/>
            <person name="Hori S."/>
            <person name="Arai W."/>
            <person name="Tsubouchi T."/>
            <person name="Morono Y."/>
            <person name="Uchiyama I."/>
            <person name="Ito T."/>
            <person name="Fujiyama A."/>
            <person name="Inagaki F."/>
            <person name="Takami H."/>
        </authorList>
    </citation>
    <scope>NUCLEOTIDE SEQUENCE</scope>
    <source>
        <strain evidence="9">Expedition CK06-06</strain>
    </source>
</reference>
<evidence type="ECO:0000256" key="1">
    <source>
        <dbReference type="ARBA" id="ARBA00001936"/>
    </source>
</evidence>
<dbReference type="GO" id="GO:0008686">
    <property type="term" value="F:3,4-dihydroxy-2-butanone-4-phosphate synthase activity"/>
    <property type="evidence" value="ECO:0007669"/>
    <property type="project" value="InterPro"/>
</dbReference>
<evidence type="ECO:0000256" key="3">
    <source>
        <dbReference type="ARBA" id="ARBA00005104"/>
    </source>
</evidence>
<comment type="cofactor">
    <cofactor evidence="1">
        <name>Mn(2+)</name>
        <dbReference type="ChEBI" id="CHEBI:29035"/>
    </cofactor>
</comment>
<gene>
    <name evidence="9" type="ORF">S01H1_21524</name>
</gene>
<dbReference type="UniPathway" id="UPA00275"/>
<proteinExistence type="inferred from homology"/>
<keyword evidence="8" id="KW-0456">Lyase</keyword>
<keyword evidence="4" id="KW-0686">Riboflavin biosynthesis</keyword>
<keyword evidence="7" id="KW-0464">Manganese</keyword>
<dbReference type="PANTHER" id="PTHR21327:SF18">
    <property type="entry name" value="3,4-DIHYDROXY-2-BUTANONE 4-PHOSPHATE SYNTHASE"/>
    <property type="match status" value="1"/>
</dbReference>
<keyword evidence="5" id="KW-0479">Metal-binding</keyword>
<dbReference type="GO" id="GO:0046872">
    <property type="term" value="F:metal ion binding"/>
    <property type="evidence" value="ECO:0007669"/>
    <property type="project" value="UniProtKB-KW"/>
</dbReference>
<dbReference type="InterPro" id="IPR000422">
    <property type="entry name" value="DHBP_synthase_RibB"/>
</dbReference>
<keyword evidence="6" id="KW-0460">Magnesium</keyword>
<comment type="caution">
    <text evidence="9">The sequence shown here is derived from an EMBL/GenBank/DDBJ whole genome shotgun (WGS) entry which is preliminary data.</text>
</comment>
<evidence type="ECO:0000256" key="2">
    <source>
        <dbReference type="ARBA" id="ARBA00001946"/>
    </source>
</evidence>
<dbReference type="EMBL" id="BARS01011949">
    <property type="protein sequence ID" value="GAF95500.1"/>
    <property type="molecule type" value="Genomic_DNA"/>
</dbReference>
<dbReference type="InterPro" id="IPR017945">
    <property type="entry name" value="DHBP_synth_RibB-like_a/b_dom"/>
</dbReference>
<dbReference type="HAMAP" id="MF_00180">
    <property type="entry name" value="RibB"/>
    <property type="match status" value="1"/>
</dbReference>
<dbReference type="GO" id="GO:0003935">
    <property type="term" value="F:GTP cyclohydrolase II activity"/>
    <property type="evidence" value="ECO:0007669"/>
    <property type="project" value="TreeGrafter"/>
</dbReference>
<comment type="cofactor">
    <cofactor evidence="2">
        <name>Mg(2+)</name>
        <dbReference type="ChEBI" id="CHEBI:18420"/>
    </cofactor>
</comment>
<organism evidence="9">
    <name type="scientific">marine sediment metagenome</name>
    <dbReference type="NCBI Taxonomy" id="412755"/>
    <lineage>
        <taxon>unclassified sequences</taxon>
        <taxon>metagenomes</taxon>
        <taxon>ecological metagenomes</taxon>
    </lineage>
</organism>
<protein>
    <recommendedName>
        <fullName evidence="10">3,4-dihydroxy-2-butanone 4-phosphate synthase</fullName>
    </recommendedName>
</protein>
<dbReference type="Gene3D" id="3.90.870.10">
    <property type="entry name" value="DHBP synthase"/>
    <property type="match status" value="1"/>
</dbReference>
<evidence type="ECO:0000256" key="4">
    <source>
        <dbReference type="ARBA" id="ARBA00022619"/>
    </source>
</evidence>
<dbReference type="FunFam" id="3.90.870.10:FF:000001">
    <property type="entry name" value="Riboflavin biosynthesis protein RibBA"/>
    <property type="match status" value="1"/>
</dbReference>
<evidence type="ECO:0000256" key="8">
    <source>
        <dbReference type="ARBA" id="ARBA00023239"/>
    </source>
</evidence>
<name>X0V4E6_9ZZZZ</name>
<dbReference type="SUPFAM" id="SSF55821">
    <property type="entry name" value="YrdC/RibB"/>
    <property type="match status" value="1"/>
</dbReference>
<accession>X0V4E6</accession>
<evidence type="ECO:0000313" key="9">
    <source>
        <dbReference type="EMBL" id="GAF95500.1"/>
    </source>
</evidence>
<dbReference type="Pfam" id="PF00926">
    <property type="entry name" value="DHBP_synthase"/>
    <property type="match status" value="1"/>
</dbReference>
<evidence type="ECO:0000256" key="5">
    <source>
        <dbReference type="ARBA" id="ARBA00022723"/>
    </source>
</evidence>
<evidence type="ECO:0008006" key="10">
    <source>
        <dbReference type="Google" id="ProtNLM"/>
    </source>
</evidence>